<dbReference type="PANTHER" id="PTHR30503">
    <property type="entry name" value="INNER MEMBRANE PROTEIN YEDI"/>
    <property type="match status" value="1"/>
</dbReference>
<evidence type="ECO:0000256" key="1">
    <source>
        <dbReference type="SAM" id="MobiDB-lite"/>
    </source>
</evidence>
<dbReference type="AlphaFoldDB" id="A0A1H9RUI8"/>
<sequence length="366" mass="38272">MAGGLLALLDDVALIARTAASSADDVAALAGKTSMKAAGVVIDDAAVTPQYVDGVSPARELPMIWRITKGSFFNKLVIVLPIALLLSQFAPWALTPILMVGGTYLCYEGAHKIVHKFTHSTDKEEAKAANKTPTDEDSLVKSAITTDLILSAEIMVISLNEIADESLLMRTLVLIVVAIGITIAVYGAVGLLVKIDDIGLGMIKRDKGAAFGRGLVKAMPIVLSAIGIIGTIAMLWVGGHIMVVGVDEFGWHWPYETIHGWETAVGGGFLGWLLNTTGSFIFGLIWGLIIVGIIALAKALVSQESTRSEDELTPAQAQAELRKEAEEARAAGRSSTGSTALSTADGVVNGVDDVDGATGAEGEAHA</sequence>
<feature type="transmembrane region" description="Helical" evidence="2">
    <location>
        <begin position="280"/>
        <end position="301"/>
    </location>
</feature>
<feature type="compositionally biased region" description="Low complexity" evidence="1">
    <location>
        <begin position="343"/>
        <end position="366"/>
    </location>
</feature>
<feature type="transmembrane region" description="Helical" evidence="2">
    <location>
        <begin position="72"/>
        <end position="94"/>
    </location>
</feature>
<keyword evidence="2" id="KW-0812">Transmembrane</keyword>
<gene>
    <name evidence="3" type="ORF">SAMN05661109_00913</name>
</gene>
<feature type="region of interest" description="Disordered" evidence="1">
    <location>
        <begin position="307"/>
        <end position="366"/>
    </location>
</feature>
<protein>
    <recommendedName>
        <fullName evidence="5">Inner membrane protein YedI</fullName>
    </recommendedName>
</protein>
<dbReference type="InterPro" id="IPR008526">
    <property type="entry name" value="YedI"/>
</dbReference>
<dbReference type="Proteomes" id="UP000198929">
    <property type="component" value="Unassembled WGS sequence"/>
</dbReference>
<keyword evidence="2" id="KW-1133">Transmembrane helix</keyword>
<dbReference type="PANTHER" id="PTHR30503:SF3">
    <property type="entry name" value="INNER MEMBRANE PROTEIN YEDI"/>
    <property type="match status" value="1"/>
</dbReference>
<evidence type="ECO:0000256" key="2">
    <source>
        <dbReference type="SAM" id="Phobius"/>
    </source>
</evidence>
<dbReference type="GO" id="GO:0005886">
    <property type="term" value="C:plasma membrane"/>
    <property type="evidence" value="ECO:0007669"/>
    <property type="project" value="TreeGrafter"/>
</dbReference>
<reference evidence="4" key="1">
    <citation type="submission" date="2016-10" db="EMBL/GenBank/DDBJ databases">
        <authorList>
            <person name="Varghese N."/>
            <person name="Submissions S."/>
        </authorList>
    </citation>
    <scope>NUCLEOTIDE SEQUENCE [LARGE SCALE GENOMIC DNA]</scope>
    <source>
        <strain evidence="4">DSM 20524</strain>
    </source>
</reference>
<keyword evidence="4" id="KW-1185">Reference proteome</keyword>
<evidence type="ECO:0000313" key="4">
    <source>
        <dbReference type="Proteomes" id="UP000198929"/>
    </source>
</evidence>
<accession>A0A1H9RUI8</accession>
<dbReference type="PIRSF" id="PIRSF016660">
    <property type="entry name" value="YedI"/>
    <property type="match status" value="1"/>
</dbReference>
<keyword evidence="2" id="KW-0472">Membrane</keyword>
<organism evidence="3 4">
    <name type="scientific">Corynebacterium cystitidis DSM 20524</name>
    <dbReference type="NCBI Taxonomy" id="1121357"/>
    <lineage>
        <taxon>Bacteria</taxon>
        <taxon>Bacillati</taxon>
        <taxon>Actinomycetota</taxon>
        <taxon>Actinomycetes</taxon>
        <taxon>Mycobacteriales</taxon>
        <taxon>Corynebacteriaceae</taxon>
        <taxon>Corynebacterium</taxon>
    </lineage>
</organism>
<feature type="compositionally biased region" description="Polar residues" evidence="1">
    <location>
        <begin position="333"/>
        <end position="342"/>
    </location>
</feature>
<dbReference type="STRING" id="1121357.SAMN05661109_00913"/>
<evidence type="ECO:0000313" key="3">
    <source>
        <dbReference type="EMBL" id="SER76085.1"/>
    </source>
</evidence>
<name>A0A1H9RUI8_9CORY</name>
<feature type="compositionally biased region" description="Basic and acidic residues" evidence="1">
    <location>
        <begin position="320"/>
        <end position="330"/>
    </location>
</feature>
<proteinExistence type="predicted"/>
<feature type="transmembrane region" description="Helical" evidence="2">
    <location>
        <begin position="214"/>
        <end position="237"/>
    </location>
</feature>
<dbReference type="Pfam" id="PF05661">
    <property type="entry name" value="DUF808"/>
    <property type="match status" value="1"/>
</dbReference>
<dbReference type="EMBL" id="FOGQ01000003">
    <property type="protein sequence ID" value="SER76085.1"/>
    <property type="molecule type" value="Genomic_DNA"/>
</dbReference>
<feature type="transmembrane region" description="Helical" evidence="2">
    <location>
        <begin position="172"/>
        <end position="193"/>
    </location>
</feature>
<evidence type="ECO:0008006" key="5">
    <source>
        <dbReference type="Google" id="ProtNLM"/>
    </source>
</evidence>